<dbReference type="AlphaFoldDB" id="W6V6N9"/>
<accession>W6V6N9</accession>
<protein>
    <submittedName>
        <fullName evidence="1">Uncharacterized protein</fullName>
    </submittedName>
</protein>
<name>W6V6N9_ECHGR</name>
<dbReference type="CTD" id="36338805"/>
<evidence type="ECO:0000313" key="2">
    <source>
        <dbReference type="Proteomes" id="UP000019149"/>
    </source>
</evidence>
<dbReference type="KEGG" id="egl:EGR_03090"/>
<evidence type="ECO:0000313" key="1">
    <source>
        <dbReference type="EMBL" id="EUB62069.1"/>
    </source>
</evidence>
<dbReference type="RefSeq" id="XP_024353265.1">
    <property type="nucleotide sequence ID" value="XM_024492339.1"/>
</dbReference>
<dbReference type="Proteomes" id="UP000019149">
    <property type="component" value="Unassembled WGS sequence"/>
</dbReference>
<gene>
    <name evidence="1" type="ORF">EGR_03090</name>
</gene>
<sequence>MSPVLGRLIEHLRTRSGFSLEFKIPLCYGGQWVDRSLSDRNFVLPVLPKDFSSVLANLAGSCLNQVNVAKLHFSDGKHVIYTSLLKSLCLKKWICDLVITKCRILLFKAILSFIALYFEVFIKTKVNLTDLTNFNVYKCTPNKWDEMIIVEGDF</sequence>
<keyword evidence="2" id="KW-1185">Reference proteome</keyword>
<proteinExistence type="predicted"/>
<dbReference type="EMBL" id="APAU02000015">
    <property type="protein sequence ID" value="EUB62069.1"/>
    <property type="molecule type" value="Genomic_DNA"/>
</dbReference>
<dbReference type="GeneID" id="36338805"/>
<comment type="caution">
    <text evidence="1">The sequence shown here is derived from an EMBL/GenBank/DDBJ whole genome shotgun (WGS) entry which is preliminary data.</text>
</comment>
<reference evidence="1 2" key="1">
    <citation type="journal article" date="2013" name="Nat. Genet.">
        <title>The genome of the hydatid tapeworm Echinococcus granulosus.</title>
        <authorList>
            <person name="Zheng H."/>
            <person name="Zhang W."/>
            <person name="Zhang L."/>
            <person name="Zhang Z."/>
            <person name="Li J."/>
            <person name="Lu G."/>
            <person name="Zhu Y."/>
            <person name="Wang Y."/>
            <person name="Huang Y."/>
            <person name="Liu J."/>
            <person name="Kang H."/>
            <person name="Chen J."/>
            <person name="Wang L."/>
            <person name="Chen A."/>
            <person name="Yu S."/>
            <person name="Gao Z."/>
            <person name="Jin L."/>
            <person name="Gu W."/>
            <person name="Wang Z."/>
            <person name="Zhao L."/>
            <person name="Shi B."/>
            <person name="Wen H."/>
            <person name="Lin R."/>
            <person name="Jones M.K."/>
            <person name="Brejova B."/>
            <person name="Vinar T."/>
            <person name="Zhao G."/>
            <person name="McManus D.P."/>
            <person name="Chen Z."/>
            <person name="Zhou Y."/>
            <person name="Wang S."/>
        </authorList>
    </citation>
    <scope>NUCLEOTIDE SEQUENCE [LARGE SCALE GENOMIC DNA]</scope>
</reference>
<organism evidence="1 2">
    <name type="scientific">Echinococcus granulosus</name>
    <name type="common">Hydatid tapeworm</name>
    <dbReference type="NCBI Taxonomy" id="6210"/>
    <lineage>
        <taxon>Eukaryota</taxon>
        <taxon>Metazoa</taxon>
        <taxon>Spiralia</taxon>
        <taxon>Lophotrochozoa</taxon>
        <taxon>Platyhelminthes</taxon>
        <taxon>Cestoda</taxon>
        <taxon>Eucestoda</taxon>
        <taxon>Cyclophyllidea</taxon>
        <taxon>Taeniidae</taxon>
        <taxon>Echinococcus</taxon>
        <taxon>Echinococcus granulosus group</taxon>
    </lineage>
</organism>